<comment type="caution">
    <text evidence="2">The sequence shown here is derived from an EMBL/GenBank/DDBJ whole genome shotgun (WGS) entry which is preliminary data.</text>
</comment>
<protein>
    <submittedName>
        <fullName evidence="2">Uncharacterized protein</fullName>
    </submittedName>
</protein>
<accession>A0A9D3TGK1</accession>
<sequence>MTAYLNKQQSCCRDGDGRGMELALSDAPCACSWQHEPHGYYHPGPASPAPPQHAGATLPRQRGKLTATRSESMWRSPSRGVARAKAGSCDLWAECGCQHGWHDPYQVKPPHRREGGNQRAPWEREGESMISHRCTFS</sequence>
<dbReference type="AlphaFoldDB" id="A0A9D3TGK1"/>
<evidence type="ECO:0000313" key="3">
    <source>
        <dbReference type="Proteomes" id="UP001046870"/>
    </source>
</evidence>
<dbReference type="EMBL" id="JAFDVH010000003">
    <property type="protein sequence ID" value="KAG7483592.1"/>
    <property type="molecule type" value="Genomic_DNA"/>
</dbReference>
<keyword evidence="3" id="KW-1185">Reference proteome</keyword>
<organism evidence="2 3">
    <name type="scientific">Megalops atlanticus</name>
    <name type="common">Tarpon</name>
    <name type="synonym">Clupea gigantea</name>
    <dbReference type="NCBI Taxonomy" id="7932"/>
    <lineage>
        <taxon>Eukaryota</taxon>
        <taxon>Metazoa</taxon>
        <taxon>Chordata</taxon>
        <taxon>Craniata</taxon>
        <taxon>Vertebrata</taxon>
        <taxon>Euteleostomi</taxon>
        <taxon>Actinopterygii</taxon>
        <taxon>Neopterygii</taxon>
        <taxon>Teleostei</taxon>
        <taxon>Elopiformes</taxon>
        <taxon>Megalopidae</taxon>
        <taxon>Megalops</taxon>
    </lineage>
</organism>
<reference evidence="2" key="1">
    <citation type="submission" date="2021-01" db="EMBL/GenBank/DDBJ databases">
        <authorList>
            <person name="Zahm M."/>
            <person name="Roques C."/>
            <person name="Cabau C."/>
            <person name="Klopp C."/>
            <person name="Donnadieu C."/>
            <person name="Jouanno E."/>
            <person name="Lampietro C."/>
            <person name="Louis A."/>
            <person name="Herpin A."/>
            <person name="Echchiki A."/>
            <person name="Berthelot C."/>
            <person name="Parey E."/>
            <person name="Roest-Crollius H."/>
            <person name="Braasch I."/>
            <person name="Postlethwait J."/>
            <person name="Bobe J."/>
            <person name="Montfort J."/>
            <person name="Bouchez O."/>
            <person name="Begum T."/>
            <person name="Mejri S."/>
            <person name="Adams A."/>
            <person name="Chen W.-J."/>
            <person name="Guiguen Y."/>
        </authorList>
    </citation>
    <scope>NUCLEOTIDE SEQUENCE</scope>
    <source>
        <strain evidence="2">YG-15Mar2019-1</strain>
        <tissue evidence="2">Brain</tissue>
    </source>
</reference>
<evidence type="ECO:0000256" key="1">
    <source>
        <dbReference type="SAM" id="MobiDB-lite"/>
    </source>
</evidence>
<feature type="region of interest" description="Disordered" evidence="1">
    <location>
        <begin position="106"/>
        <end position="137"/>
    </location>
</feature>
<evidence type="ECO:0000313" key="2">
    <source>
        <dbReference type="EMBL" id="KAG7483592.1"/>
    </source>
</evidence>
<dbReference type="OrthoDB" id="8952830at2759"/>
<feature type="compositionally biased region" description="Basic and acidic residues" evidence="1">
    <location>
        <begin position="112"/>
        <end position="127"/>
    </location>
</feature>
<name>A0A9D3TGK1_MEGAT</name>
<feature type="region of interest" description="Disordered" evidence="1">
    <location>
        <begin position="42"/>
        <end position="79"/>
    </location>
</feature>
<gene>
    <name evidence="2" type="ORF">MATL_G00040000</name>
</gene>
<dbReference type="Proteomes" id="UP001046870">
    <property type="component" value="Chromosome 3"/>
</dbReference>
<proteinExistence type="predicted"/>